<feature type="domain" description="c-SKI SMAD4-binding" evidence="6">
    <location>
        <begin position="193"/>
        <end position="288"/>
    </location>
</feature>
<dbReference type="InterPro" id="IPR003380">
    <property type="entry name" value="SKI/SNO/DAC"/>
</dbReference>
<dbReference type="GO" id="GO:0046332">
    <property type="term" value="F:SMAD binding"/>
    <property type="evidence" value="ECO:0007669"/>
    <property type="project" value="InterPro"/>
</dbReference>
<accession>A0A8C6TQA1</accession>
<reference evidence="7" key="1">
    <citation type="submission" date="2025-08" db="UniProtKB">
        <authorList>
            <consortium name="Ensembl"/>
        </authorList>
    </citation>
    <scope>IDENTIFICATION</scope>
</reference>
<evidence type="ECO:0000256" key="4">
    <source>
        <dbReference type="SAM" id="Coils"/>
    </source>
</evidence>
<dbReference type="Gene3D" id="3.10.260.20">
    <property type="entry name" value="Ski"/>
    <property type="match status" value="1"/>
</dbReference>
<feature type="compositionally biased region" description="Pro residues" evidence="5">
    <location>
        <begin position="458"/>
        <end position="468"/>
    </location>
</feature>
<evidence type="ECO:0000259" key="6">
    <source>
        <dbReference type="SMART" id="SM01046"/>
    </source>
</evidence>
<dbReference type="FunFam" id="3.10.390.10:FF:000002">
    <property type="entry name" value="Putative ski oncogene"/>
    <property type="match status" value="1"/>
</dbReference>
<proteinExistence type="inferred from homology"/>
<evidence type="ECO:0000256" key="5">
    <source>
        <dbReference type="SAM" id="MobiDB-lite"/>
    </source>
</evidence>
<dbReference type="FunFam" id="3.10.260.20:FF:000002">
    <property type="entry name" value="SKI-like oncogene a"/>
    <property type="match status" value="1"/>
</dbReference>
<dbReference type="PANTHER" id="PTHR10005">
    <property type="entry name" value="SKI ONCOGENE-RELATED"/>
    <property type="match status" value="1"/>
</dbReference>
<dbReference type="GO" id="GO:0030514">
    <property type="term" value="P:negative regulation of BMP signaling pathway"/>
    <property type="evidence" value="ECO:0007669"/>
    <property type="project" value="TreeGrafter"/>
</dbReference>
<dbReference type="GO" id="GO:0030512">
    <property type="term" value="P:negative regulation of transforming growth factor beta receptor signaling pathway"/>
    <property type="evidence" value="ECO:0007669"/>
    <property type="project" value="TreeGrafter"/>
</dbReference>
<evidence type="ECO:0000256" key="2">
    <source>
        <dbReference type="ARBA" id="ARBA00022369"/>
    </source>
</evidence>
<feature type="region of interest" description="Disordered" evidence="5">
    <location>
        <begin position="746"/>
        <end position="771"/>
    </location>
</feature>
<name>A0A8C6TQA1_9GOBI</name>
<dbReference type="PANTHER" id="PTHR10005:SF15">
    <property type="entry name" value="SKI ONCOGENE"/>
    <property type="match status" value="1"/>
</dbReference>
<dbReference type="Ensembl" id="ENSNMLT00000024312.1">
    <property type="protein sequence ID" value="ENSNMLP00000021692.1"/>
    <property type="gene ID" value="ENSNMLG00000014057.1"/>
</dbReference>
<organism evidence="7 8">
    <name type="scientific">Neogobius melanostomus</name>
    <name type="common">round goby</name>
    <dbReference type="NCBI Taxonomy" id="47308"/>
    <lineage>
        <taxon>Eukaryota</taxon>
        <taxon>Metazoa</taxon>
        <taxon>Chordata</taxon>
        <taxon>Craniata</taxon>
        <taxon>Vertebrata</taxon>
        <taxon>Euteleostomi</taxon>
        <taxon>Actinopterygii</taxon>
        <taxon>Neopterygii</taxon>
        <taxon>Teleostei</taxon>
        <taxon>Neoteleostei</taxon>
        <taxon>Acanthomorphata</taxon>
        <taxon>Gobiaria</taxon>
        <taxon>Gobiiformes</taxon>
        <taxon>Gobioidei</taxon>
        <taxon>Gobiidae</taxon>
        <taxon>Benthophilinae</taxon>
        <taxon>Neogobiini</taxon>
        <taxon>Neogobius</taxon>
    </lineage>
</organism>
<feature type="compositionally biased region" description="Low complexity" evidence="5">
    <location>
        <begin position="488"/>
        <end position="514"/>
    </location>
</feature>
<evidence type="ECO:0000256" key="3">
    <source>
        <dbReference type="ARBA" id="ARBA00032146"/>
    </source>
</evidence>
<feature type="compositionally biased region" description="Basic and acidic residues" evidence="5">
    <location>
        <begin position="762"/>
        <end position="771"/>
    </location>
</feature>
<protein>
    <recommendedName>
        <fullName evidence="2">Ski oncogene</fullName>
    </recommendedName>
    <alternativeName>
        <fullName evidence="3">Proto-oncogene c-Ski</fullName>
    </alternativeName>
</protein>
<dbReference type="InterPro" id="IPR014890">
    <property type="entry name" value="c-SKI_SMAD4-bd_dom"/>
</dbReference>
<keyword evidence="8" id="KW-1185">Reference proteome</keyword>
<evidence type="ECO:0000313" key="8">
    <source>
        <dbReference type="Proteomes" id="UP000694523"/>
    </source>
</evidence>
<dbReference type="InterPro" id="IPR010919">
    <property type="entry name" value="SAND-like_dom_sf"/>
</dbReference>
<reference evidence="7" key="2">
    <citation type="submission" date="2025-09" db="UniProtKB">
        <authorList>
            <consortium name="Ensembl"/>
        </authorList>
    </citation>
    <scope>IDENTIFICATION</scope>
</reference>
<dbReference type="GO" id="GO:0000981">
    <property type="term" value="F:DNA-binding transcription factor activity, RNA polymerase II-specific"/>
    <property type="evidence" value="ECO:0007669"/>
    <property type="project" value="TreeGrafter"/>
</dbReference>
<dbReference type="InterPro" id="IPR009061">
    <property type="entry name" value="DNA-bd_dom_put_sf"/>
</dbReference>
<evidence type="ECO:0000313" key="7">
    <source>
        <dbReference type="Ensembl" id="ENSNMLP00000021692.1"/>
    </source>
</evidence>
<feature type="compositionally biased region" description="Low complexity" evidence="5">
    <location>
        <begin position="524"/>
        <end position="568"/>
    </location>
</feature>
<dbReference type="GO" id="GO:0005737">
    <property type="term" value="C:cytoplasm"/>
    <property type="evidence" value="ECO:0007669"/>
    <property type="project" value="TreeGrafter"/>
</dbReference>
<dbReference type="GO" id="GO:0000122">
    <property type="term" value="P:negative regulation of transcription by RNA polymerase II"/>
    <property type="evidence" value="ECO:0007669"/>
    <property type="project" value="TreeGrafter"/>
</dbReference>
<dbReference type="GO" id="GO:0005634">
    <property type="term" value="C:nucleus"/>
    <property type="evidence" value="ECO:0007669"/>
    <property type="project" value="TreeGrafter"/>
</dbReference>
<feature type="coiled-coil region" evidence="4">
    <location>
        <begin position="266"/>
        <end position="293"/>
    </location>
</feature>
<dbReference type="InterPro" id="IPR047315">
    <property type="entry name" value="DHD_Ski"/>
</dbReference>
<dbReference type="Proteomes" id="UP000694523">
    <property type="component" value="Unplaced"/>
</dbReference>
<dbReference type="CDD" id="cd21083">
    <property type="entry name" value="DHD_Ski"/>
    <property type="match status" value="1"/>
</dbReference>
<sequence>METVSRQCFQPHPGLQQTLKQFHLSSMSSLGGPAAFSARWQHELLFKKDKDPEPVLQHLPPPVMPGPLFIPSDRSTERCETVLEGETISCFVVGGEKRLCLPQILNTVLRDFSLQQINAVCDELHIYCSRCTADQLEILKVLGFLPFSAPSCGLITKTDSERLCNALIYGGAYPPRCKKELSGSLELELTEQSFRVYHECFGKCKGLFVPELYSSPGAACIQCVDCRLMYPTHKFVVHSHKAQENRTCHWGFDSANWRAYILLGQEYTAKEEKVRLEQRLDELKEKFDFTNRYKRKLSSRMPDPIPLKKPKHEDFSVGLPLCEKDKHRDLLQALSHKGVNCLQPRQRPSAFRPWSPHISAGEKEPPSHPLALLRDSFYNYKSLESAVAPNVALTPPHLGKMGPLSPLVPSTSQPSGGEAPGESANSSCRSRKRRATGEQGPPASEGPAPDAPPACKAPAPPPPPPPPPPEDKDSEVEIEVESRDEFTSSLSSLSSPSFTSSSSSAKDLSSPGSSQGPVSAGSQSSHHPSAPSSSTTTTTPASSSSTSATSAPPSSTSAPPSSTSAPPSSSAPPPEPGLESDLESLRQALDSGLDSKEAKEKFLHEIVKMRVKQEEKLGSALQAKRSLQQELEFLRVAKKEKLREATEAKRNLRKEIERLRAESDRKMKEANESRLRLKRELEQARQLRVCDKGCEAGRLRAKYSAQIEELQMKLQHAEADREQLRADLLQEREAREHLERVVKELQQQLWPKPKGGSSCKQETPKKTQLDM</sequence>
<dbReference type="SUPFAM" id="SSF46955">
    <property type="entry name" value="Putative DNA-binding domain"/>
    <property type="match status" value="1"/>
</dbReference>
<dbReference type="GO" id="GO:0000978">
    <property type="term" value="F:RNA polymerase II cis-regulatory region sequence-specific DNA binding"/>
    <property type="evidence" value="ECO:0007669"/>
    <property type="project" value="TreeGrafter"/>
</dbReference>
<comment type="similarity">
    <text evidence="1">Belongs to the SKI family.</text>
</comment>
<dbReference type="GO" id="GO:0005667">
    <property type="term" value="C:transcription regulator complex"/>
    <property type="evidence" value="ECO:0007669"/>
    <property type="project" value="TreeGrafter"/>
</dbReference>
<dbReference type="InterPro" id="IPR037000">
    <property type="entry name" value="Ski_DNA-bd_sf"/>
</dbReference>
<feature type="region of interest" description="Disordered" evidence="5">
    <location>
        <begin position="402"/>
        <end position="596"/>
    </location>
</feature>
<dbReference type="SUPFAM" id="SSF63763">
    <property type="entry name" value="SAND domain-like"/>
    <property type="match status" value="1"/>
</dbReference>
<dbReference type="Pfam" id="PF02437">
    <property type="entry name" value="Ski_Sno_DHD"/>
    <property type="match status" value="1"/>
</dbReference>
<dbReference type="AlphaFoldDB" id="A0A8C6TQA1"/>
<dbReference type="InterPro" id="IPR023216">
    <property type="entry name" value="Tscrpt_reg_SKI_SnoN"/>
</dbReference>
<dbReference type="Gene3D" id="3.10.390.10">
    <property type="entry name" value="SAND domain-like"/>
    <property type="match status" value="1"/>
</dbReference>
<keyword evidence="4" id="KW-0175">Coiled coil</keyword>
<dbReference type="SMART" id="SM01046">
    <property type="entry name" value="c-SKI_SMAD_bind"/>
    <property type="match status" value="1"/>
</dbReference>
<feature type="region of interest" description="Disordered" evidence="5">
    <location>
        <begin position="346"/>
        <end position="367"/>
    </location>
</feature>
<evidence type="ECO:0000256" key="1">
    <source>
        <dbReference type="ARBA" id="ARBA00009513"/>
    </source>
</evidence>
<dbReference type="Pfam" id="PF08782">
    <property type="entry name" value="c-SKI_SMAD_bind"/>
    <property type="match status" value="1"/>
</dbReference>